<keyword evidence="1" id="KW-0472">Membrane</keyword>
<dbReference type="Proteomes" id="UP000001542">
    <property type="component" value="Unassembled WGS sequence"/>
</dbReference>
<dbReference type="PANTHER" id="PTHR16861:SF4">
    <property type="entry name" value="SH3 DOMAIN PROTEIN (AFU_ORTHOLOGUE AFUA_1G13610)"/>
    <property type="match status" value="1"/>
</dbReference>
<dbReference type="VEuPathDB" id="TrichDB:TVAGG3_0315480"/>
<proteinExistence type="predicted"/>
<evidence type="ECO:0000313" key="3">
    <source>
        <dbReference type="Proteomes" id="UP000001542"/>
    </source>
</evidence>
<dbReference type="VEuPathDB" id="TrichDB:TVAG_419340"/>
<keyword evidence="1" id="KW-1133">Transmembrane helix</keyword>
<dbReference type="InParanoid" id="A2FSH9"/>
<name>A2FSH9_TRIV3</name>
<gene>
    <name evidence="2" type="ORF">TVAG_419340</name>
</gene>
<keyword evidence="1" id="KW-0812">Transmembrane</keyword>
<organism evidence="2 3">
    <name type="scientific">Trichomonas vaginalis (strain ATCC PRA-98 / G3)</name>
    <dbReference type="NCBI Taxonomy" id="412133"/>
    <lineage>
        <taxon>Eukaryota</taxon>
        <taxon>Metamonada</taxon>
        <taxon>Parabasalia</taxon>
        <taxon>Trichomonadida</taxon>
        <taxon>Trichomonadidae</taxon>
        <taxon>Trichomonas</taxon>
    </lineage>
</organism>
<reference evidence="2" key="1">
    <citation type="submission" date="2006-10" db="EMBL/GenBank/DDBJ databases">
        <authorList>
            <person name="Amadeo P."/>
            <person name="Zhao Q."/>
            <person name="Wortman J."/>
            <person name="Fraser-Liggett C."/>
            <person name="Carlton J."/>
        </authorList>
    </citation>
    <scope>NUCLEOTIDE SEQUENCE</scope>
    <source>
        <strain evidence="2">G3</strain>
    </source>
</reference>
<sequence>MIAALLFRLSYSFNVKNAFDDCTDGITYSLGDTAPEDYSQNNTYYFRFDSKPFICLEGNGVIVAKEAIKVDIKYGYYETDNSGVKSEKFTEADPTKDNVLVIKGDVTHTPIAKIYAGTNTNIAVFKIMPSFKDEASGIEMNSVFTSTESFNYNFKYSKTTSSEKALALTVGCPLNVKTKISSNNEEAKVKVYSLYKEPDMTSPFGNGYTMLTVPASSTSTKAETTFNFKMRLDPENFEDPFTAFMPRLFVAIPYTKGAYTLDEVKQFNSTVSILEPGTPFGETGKDTGIRVVCFINSTIDVDSVGMSDVPVAENYIFTLSRDETQCLRGDYVFASKSDFSAYVANYSADVPDKEFSKPFSITDFVEYPIIQLKCKSDSCKIQAIPVFAPGENKDDGIKVRSFFTTKSSAEIKAPLKNSEEEMVSFGLTVLGKSARKLEYKADADDDKIEHKTSKTSDEKVHEYMPEISDDDDETTIDTTVTVKSSEGKSSSEDDEMLFDDDLLVELPIYGGASTKDEVDSYSKNSDVAKSSGGKLGAGAIVGIVIGVLAFIAIVIFLVWFFVFRNKSDNQDSGSGEKA</sequence>
<dbReference type="AlphaFoldDB" id="A2FSH9"/>
<dbReference type="EMBL" id="DS113987">
    <property type="protein sequence ID" value="EAX92129.1"/>
    <property type="molecule type" value="Genomic_DNA"/>
</dbReference>
<dbReference type="RefSeq" id="XP_001305059.1">
    <property type="nucleotide sequence ID" value="XM_001305058.1"/>
</dbReference>
<keyword evidence="3" id="KW-1185">Reference proteome</keyword>
<feature type="transmembrane region" description="Helical" evidence="1">
    <location>
        <begin position="535"/>
        <end position="562"/>
    </location>
</feature>
<protein>
    <submittedName>
        <fullName evidence="2">Uncharacterized protein</fullName>
    </submittedName>
</protein>
<evidence type="ECO:0000313" key="2">
    <source>
        <dbReference type="EMBL" id="EAX92129.1"/>
    </source>
</evidence>
<dbReference type="KEGG" id="tva:4749838"/>
<dbReference type="PANTHER" id="PTHR16861">
    <property type="entry name" value="GLYCOPROTEIN 38"/>
    <property type="match status" value="1"/>
</dbReference>
<reference evidence="2" key="2">
    <citation type="journal article" date="2007" name="Science">
        <title>Draft genome sequence of the sexually transmitted pathogen Trichomonas vaginalis.</title>
        <authorList>
            <person name="Carlton J.M."/>
            <person name="Hirt R.P."/>
            <person name="Silva J.C."/>
            <person name="Delcher A.L."/>
            <person name="Schatz M."/>
            <person name="Zhao Q."/>
            <person name="Wortman J.R."/>
            <person name="Bidwell S.L."/>
            <person name="Alsmark U.C.M."/>
            <person name="Besteiro S."/>
            <person name="Sicheritz-Ponten T."/>
            <person name="Noel C.J."/>
            <person name="Dacks J.B."/>
            <person name="Foster P.G."/>
            <person name="Simillion C."/>
            <person name="Van de Peer Y."/>
            <person name="Miranda-Saavedra D."/>
            <person name="Barton G.J."/>
            <person name="Westrop G.D."/>
            <person name="Mueller S."/>
            <person name="Dessi D."/>
            <person name="Fiori P.L."/>
            <person name="Ren Q."/>
            <person name="Paulsen I."/>
            <person name="Zhang H."/>
            <person name="Bastida-Corcuera F.D."/>
            <person name="Simoes-Barbosa A."/>
            <person name="Brown M.T."/>
            <person name="Hayes R.D."/>
            <person name="Mukherjee M."/>
            <person name="Okumura C.Y."/>
            <person name="Schneider R."/>
            <person name="Smith A.J."/>
            <person name="Vanacova S."/>
            <person name="Villalvazo M."/>
            <person name="Haas B.J."/>
            <person name="Pertea M."/>
            <person name="Feldblyum T.V."/>
            <person name="Utterback T.R."/>
            <person name="Shu C.L."/>
            <person name="Osoegawa K."/>
            <person name="de Jong P.J."/>
            <person name="Hrdy I."/>
            <person name="Horvathova L."/>
            <person name="Zubacova Z."/>
            <person name="Dolezal P."/>
            <person name="Malik S.B."/>
            <person name="Logsdon J.M. Jr."/>
            <person name="Henze K."/>
            <person name="Gupta A."/>
            <person name="Wang C.C."/>
            <person name="Dunne R.L."/>
            <person name="Upcroft J.A."/>
            <person name="Upcroft P."/>
            <person name="White O."/>
            <person name="Salzberg S.L."/>
            <person name="Tang P."/>
            <person name="Chiu C.-H."/>
            <person name="Lee Y.-S."/>
            <person name="Embley T.M."/>
            <person name="Coombs G.H."/>
            <person name="Mottram J.C."/>
            <person name="Tachezy J."/>
            <person name="Fraser-Liggett C.M."/>
            <person name="Johnson P.J."/>
        </authorList>
    </citation>
    <scope>NUCLEOTIDE SEQUENCE [LARGE SCALE GENOMIC DNA]</scope>
    <source>
        <strain evidence="2">G3</strain>
    </source>
</reference>
<accession>A2FSH9</accession>
<evidence type="ECO:0000256" key="1">
    <source>
        <dbReference type="SAM" id="Phobius"/>
    </source>
</evidence>